<dbReference type="KEGG" id="slr:L21SP2_0093"/>
<name>V5WCP1_9SPIO</name>
<dbReference type="EMBL" id="CP006939">
    <property type="protein sequence ID" value="AHC13537.1"/>
    <property type="molecule type" value="Genomic_DNA"/>
</dbReference>
<dbReference type="AlphaFoldDB" id="V5WCP1"/>
<evidence type="ECO:0000256" key="1">
    <source>
        <dbReference type="SAM" id="MobiDB-lite"/>
    </source>
</evidence>
<gene>
    <name evidence="2" type="ORF">L21SP2_0093</name>
</gene>
<keyword evidence="3" id="KW-1185">Reference proteome</keyword>
<evidence type="ECO:0000313" key="2">
    <source>
        <dbReference type="EMBL" id="AHC13537.1"/>
    </source>
</evidence>
<reference evidence="2 3" key="1">
    <citation type="journal article" date="2015" name="Stand. Genomic Sci.">
        <title>Complete genome sequence and description of Salinispira pacifica gen. nov., sp. nov., a novel spirochaete isolated form a hypersaline microbial mat.</title>
        <authorList>
            <person name="Ben Hania W."/>
            <person name="Joseph M."/>
            <person name="Schumann P."/>
            <person name="Bunk B."/>
            <person name="Fiebig A."/>
            <person name="Sproer C."/>
            <person name="Klenk H.P."/>
            <person name="Fardeau M.L."/>
            <person name="Spring S."/>
        </authorList>
    </citation>
    <scope>NUCLEOTIDE SEQUENCE [LARGE SCALE GENOMIC DNA]</scope>
    <source>
        <strain evidence="2 3">L21-RPul-D2</strain>
    </source>
</reference>
<feature type="region of interest" description="Disordered" evidence="1">
    <location>
        <begin position="535"/>
        <end position="567"/>
    </location>
</feature>
<accession>V5WCP1</accession>
<evidence type="ECO:0000313" key="3">
    <source>
        <dbReference type="Proteomes" id="UP000018680"/>
    </source>
</evidence>
<proteinExistence type="predicted"/>
<organism evidence="2 3">
    <name type="scientific">Salinispira pacifica</name>
    <dbReference type="NCBI Taxonomy" id="1307761"/>
    <lineage>
        <taxon>Bacteria</taxon>
        <taxon>Pseudomonadati</taxon>
        <taxon>Spirochaetota</taxon>
        <taxon>Spirochaetia</taxon>
        <taxon>Spirochaetales</taxon>
        <taxon>Spirochaetaceae</taxon>
        <taxon>Salinispira</taxon>
    </lineage>
</organism>
<feature type="compositionally biased region" description="Polar residues" evidence="1">
    <location>
        <begin position="541"/>
        <end position="561"/>
    </location>
</feature>
<sequence>MKTFICNFQRDLRFSLPGETISHICAEGHRTQTLPRFTESDQAFGVNLGKNELWHYIRERRPGVAAGRNELLPGILLMMFAAGFQDGRYSVLGRKAWESLIIDDGTFTAHEFNYGRAGKESWNKADHLPHFILSVSNRTPPGETAPPNAAALTITRGMAARAYASWKNVQLSLGGTPGSNPSTDAALPVEKLLKAYSGRTFPGKLSRLAVTLRRNIPSAPVQIMILCALVLTAVFLLPRFFQSPGEGNTAGTATTLPSRHSSAAGSSSGSHLRFSALDSLEFLLDDLQTSFGDIRLNSLEINGGEAKAQLVFGDSQPGMGLVGDTAWTGDSIPRHESRLFLQAAVHGYFSSREDITLRTSLPDHLTVPGVSIPGEQYNVRQNQLSARVFRWLRGFSRYGEFGFDPDNNTVRIRIPPDQDFHGLRLLAGLDAVSVPFDSLSLTGISSAPATVGPAYQNPANLDSENRGIEIAMAIRFEDALNAYIGELGKSSTFFRRVHYPPEVPETPLTGERGGPERLHDILHSCLLPEPQTVPSAYSAELPSTSNPRENPQEKSPASATPSPLPEHLEFNGVIRDSLGTFMVFTDGRTSSPVILAPGERYKEWECPRDIPKSHLRSWNPIVRQPVGN</sequence>
<protein>
    <submittedName>
        <fullName evidence="2">Uncharacterized protein</fullName>
    </submittedName>
</protein>
<dbReference type="Proteomes" id="UP000018680">
    <property type="component" value="Chromosome"/>
</dbReference>
<dbReference type="HOGENOM" id="CLU_435384_0_0_12"/>
<dbReference type="RefSeq" id="WP_024266470.1">
    <property type="nucleotide sequence ID" value="NC_023035.1"/>
</dbReference>
<dbReference type="STRING" id="1307761.L21SP2_0093"/>